<reference evidence="1" key="1">
    <citation type="journal article" date="2021" name="New Phytol.">
        <title>Evolutionary innovations through gain and loss of genes in the ectomycorrhizal Boletales.</title>
        <authorList>
            <person name="Wu G."/>
            <person name="Miyauchi S."/>
            <person name="Morin E."/>
            <person name="Kuo A."/>
            <person name="Drula E."/>
            <person name="Varga T."/>
            <person name="Kohler A."/>
            <person name="Feng B."/>
            <person name="Cao Y."/>
            <person name="Lipzen A."/>
            <person name="Daum C."/>
            <person name="Hundley H."/>
            <person name="Pangilinan J."/>
            <person name="Johnson J."/>
            <person name="Barry K."/>
            <person name="LaButti K."/>
            <person name="Ng V."/>
            <person name="Ahrendt S."/>
            <person name="Min B."/>
            <person name="Choi I.G."/>
            <person name="Park H."/>
            <person name="Plett J.M."/>
            <person name="Magnuson J."/>
            <person name="Spatafora J.W."/>
            <person name="Nagy L.G."/>
            <person name="Henrissat B."/>
            <person name="Grigoriev I.V."/>
            <person name="Yang Z.L."/>
            <person name="Xu J."/>
            <person name="Martin F.M."/>
        </authorList>
    </citation>
    <scope>NUCLEOTIDE SEQUENCE</scope>
    <source>
        <strain evidence="1">ATCC 28755</strain>
    </source>
</reference>
<accession>A0ACB8A535</accession>
<evidence type="ECO:0000313" key="1">
    <source>
        <dbReference type="EMBL" id="KAH7908155.1"/>
    </source>
</evidence>
<evidence type="ECO:0000313" key="2">
    <source>
        <dbReference type="Proteomes" id="UP000790377"/>
    </source>
</evidence>
<name>A0ACB8A535_9AGAM</name>
<sequence length="192" mass="21545">MSTHNHSAEDEVLIERLARYYEIAQIHIEAIRPLGEEAVEAAYYEVICDPHYKTVNVIPAPSTVEESQEFFLQPTNPQEHWKAILTCMAAIEQMTSIGSELERSTSGSGYILGHANKRSFDRLQIRFSNAASTTIFPEADADIALSGPEAFGRLSARLINLVVATAFVPFQVLSIVFYHVIHSIRLVLDWVR</sequence>
<comment type="caution">
    <text evidence="1">The sequence shown here is derived from an EMBL/GenBank/DDBJ whole genome shotgun (WGS) entry which is preliminary data.</text>
</comment>
<gene>
    <name evidence="1" type="ORF">BJ138DRAFT_1158371</name>
</gene>
<keyword evidence="2" id="KW-1185">Reference proteome</keyword>
<organism evidence="1 2">
    <name type="scientific">Hygrophoropsis aurantiaca</name>
    <dbReference type="NCBI Taxonomy" id="72124"/>
    <lineage>
        <taxon>Eukaryota</taxon>
        <taxon>Fungi</taxon>
        <taxon>Dikarya</taxon>
        <taxon>Basidiomycota</taxon>
        <taxon>Agaricomycotina</taxon>
        <taxon>Agaricomycetes</taxon>
        <taxon>Agaricomycetidae</taxon>
        <taxon>Boletales</taxon>
        <taxon>Coniophorineae</taxon>
        <taxon>Hygrophoropsidaceae</taxon>
        <taxon>Hygrophoropsis</taxon>
    </lineage>
</organism>
<protein>
    <submittedName>
        <fullName evidence="1">Uncharacterized protein</fullName>
    </submittedName>
</protein>
<dbReference type="Proteomes" id="UP000790377">
    <property type="component" value="Unassembled WGS sequence"/>
</dbReference>
<proteinExistence type="predicted"/>
<dbReference type="EMBL" id="MU267843">
    <property type="protein sequence ID" value="KAH7908155.1"/>
    <property type="molecule type" value="Genomic_DNA"/>
</dbReference>